<dbReference type="PANTHER" id="PTHR22901">
    <property type="entry name" value="SIALATE O-ACETYLESTERASE"/>
    <property type="match status" value="1"/>
</dbReference>
<keyword evidence="1" id="KW-0378">Hydrolase</keyword>
<dbReference type="GO" id="GO:0001681">
    <property type="term" value="F:sialate O-acetylesterase activity"/>
    <property type="evidence" value="ECO:0007669"/>
    <property type="project" value="InterPro"/>
</dbReference>
<proteinExistence type="predicted"/>
<dbReference type="OrthoDB" id="9816001at2"/>
<dbReference type="AlphaFoldDB" id="A0A2Z4GE35"/>
<dbReference type="PANTHER" id="PTHR22901:SF0">
    <property type="entry name" value="SIALATE O-ACETYLESTERASE"/>
    <property type="match status" value="1"/>
</dbReference>
<dbReference type="EMBL" id="CP029480">
    <property type="protein sequence ID" value="AWV99420.1"/>
    <property type="molecule type" value="Genomic_DNA"/>
</dbReference>
<dbReference type="SUPFAM" id="SSF52266">
    <property type="entry name" value="SGNH hydrolase"/>
    <property type="match status" value="1"/>
</dbReference>
<sequence>MTKKRIIPLFLSLLFAFQANAQIKLPSIFGDHMVLQQKQNNPVWGWAKPNEKITIAINGQSHSTTADSKGHWRVVLRPIPVGGPYKMHIEGEASKFFFEDVLVGEVWICSGQSNMQWSLKNTNSAELALATANYPNIRLITVPTVAASEPQDDFNGSWEAASPESVPDFSAIGYFFGQRLHHALDVPIGLIDNAWGGSAAEAWVNRDVLEADKNFNEFMTSWEKIEQAYNYDAEIKKWEKSVKEWEANKEDKGMPRKPGNLIKGNQYPANIYNGVLHPTIGYGIKGVIWYQGESNAGRSYQYRDLFPLMIENWRNEWKQGDFPFYYVQLADFMAETEQPQESGWAELREAQTMTKDRLPNVGEAVIIDLGEGRDIHPRSKQTVADRLVRIALARDYHKDIIYEGPNYKSMEVKGDKILLTFDNVGKGLYSFDTKEPVGFAIAGSDKKFVWADAKIISNNQMEISGEGISTPVAVRYAWANNPVCNMYNRDGLPMTPFRTDSWEGVTYGKNVR</sequence>
<protein>
    <submittedName>
        <fullName evidence="4">Sialate O-acetylesterase</fullName>
    </submittedName>
</protein>
<organism evidence="4 5">
    <name type="scientific">Arcticibacterium luteifluviistationis</name>
    <dbReference type="NCBI Taxonomy" id="1784714"/>
    <lineage>
        <taxon>Bacteria</taxon>
        <taxon>Pseudomonadati</taxon>
        <taxon>Bacteroidota</taxon>
        <taxon>Cytophagia</taxon>
        <taxon>Cytophagales</taxon>
        <taxon>Leadbetterellaceae</taxon>
        <taxon>Arcticibacterium</taxon>
    </lineage>
</organism>
<feature type="chain" id="PRO_5016362372" evidence="2">
    <location>
        <begin position="22"/>
        <end position="512"/>
    </location>
</feature>
<dbReference type="InterPro" id="IPR039329">
    <property type="entry name" value="SIAE"/>
</dbReference>
<evidence type="ECO:0000256" key="2">
    <source>
        <dbReference type="SAM" id="SignalP"/>
    </source>
</evidence>
<evidence type="ECO:0000313" key="5">
    <source>
        <dbReference type="Proteomes" id="UP000249873"/>
    </source>
</evidence>
<gene>
    <name evidence="4" type="ORF">DJ013_15125</name>
</gene>
<dbReference type="Pfam" id="PF03629">
    <property type="entry name" value="SASA"/>
    <property type="match status" value="2"/>
</dbReference>
<dbReference type="Proteomes" id="UP000249873">
    <property type="component" value="Chromosome"/>
</dbReference>
<dbReference type="Gene3D" id="3.40.50.1110">
    <property type="entry name" value="SGNH hydrolase"/>
    <property type="match status" value="1"/>
</dbReference>
<dbReference type="KEGG" id="als:DJ013_15125"/>
<dbReference type="InterPro" id="IPR005181">
    <property type="entry name" value="SASA"/>
</dbReference>
<keyword evidence="5" id="KW-1185">Reference proteome</keyword>
<feature type="domain" description="Sialate O-acetylesterase" evidence="3">
    <location>
        <begin position="283"/>
        <end position="370"/>
    </location>
</feature>
<evidence type="ECO:0000256" key="1">
    <source>
        <dbReference type="ARBA" id="ARBA00022801"/>
    </source>
</evidence>
<feature type="signal peptide" evidence="2">
    <location>
        <begin position="1"/>
        <end position="21"/>
    </location>
</feature>
<accession>A0A2Z4GE35</accession>
<dbReference type="GO" id="GO:0005975">
    <property type="term" value="P:carbohydrate metabolic process"/>
    <property type="evidence" value="ECO:0007669"/>
    <property type="project" value="TreeGrafter"/>
</dbReference>
<dbReference type="RefSeq" id="WP_111372789.1">
    <property type="nucleotide sequence ID" value="NZ_CP029480.1"/>
</dbReference>
<dbReference type="InterPro" id="IPR036514">
    <property type="entry name" value="SGNH_hydro_sf"/>
</dbReference>
<feature type="domain" description="Sialate O-acetylesterase" evidence="3">
    <location>
        <begin position="105"/>
        <end position="227"/>
    </location>
</feature>
<reference evidence="4 5" key="1">
    <citation type="submission" date="2018-05" db="EMBL/GenBank/DDBJ databases">
        <title>Complete genome sequence of Arcticibacterium luteifluviistationis SM1504T, a cytophagaceae bacterium isolated from Arctic surface seawater.</title>
        <authorList>
            <person name="Li Y."/>
            <person name="Qin Q.-L."/>
        </authorList>
    </citation>
    <scope>NUCLEOTIDE SEQUENCE [LARGE SCALE GENOMIC DNA]</scope>
    <source>
        <strain evidence="4 5">SM1504</strain>
    </source>
</reference>
<evidence type="ECO:0000259" key="3">
    <source>
        <dbReference type="Pfam" id="PF03629"/>
    </source>
</evidence>
<name>A0A2Z4GE35_9BACT</name>
<evidence type="ECO:0000313" key="4">
    <source>
        <dbReference type="EMBL" id="AWV99420.1"/>
    </source>
</evidence>
<keyword evidence="2" id="KW-0732">Signal</keyword>